<gene>
    <name evidence="1" type="ORF">HNY73_013970</name>
</gene>
<reference evidence="1" key="1">
    <citation type="journal article" date="2020" name="bioRxiv">
        <title>Chromosome-level reference genome of the European wasp spider Argiope bruennichi: a resource for studies on range expansion and evolutionary adaptation.</title>
        <authorList>
            <person name="Sheffer M.M."/>
            <person name="Hoppe A."/>
            <person name="Krehenwinkel H."/>
            <person name="Uhl G."/>
            <person name="Kuss A.W."/>
            <person name="Jensen L."/>
            <person name="Jensen C."/>
            <person name="Gillespie R.G."/>
            <person name="Hoff K.J."/>
            <person name="Prost S."/>
        </authorList>
    </citation>
    <scope>NUCLEOTIDE SEQUENCE</scope>
</reference>
<comment type="caution">
    <text evidence="1">The sequence shown here is derived from an EMBL/GenBank/DDBJ whole genome shotgun (WGS) entry which is preliminary data.</text>
</comment>
<dbReference type="Proteomes" id="UP000807504">
    <property type="component" value="Unassembled WGS sequence"/>
</dbReference>
<sequence>MGLYVHICSKRPPFLKILMEISLEPSLPPGCNVPILVSSARCLGSCPVSGLKPFLVPARVPFLCEEEGIDWMLMCRLEFPRIHRGKYQRTRRIPSWSPVAAVIPEIMSVKGFRSRNNGMASAIKPDEDKAND</sequence>
<evidence type="ECO:0000313" key="1">
    <source>
        <dbReference type="EMBL" id="KAF8777044.1"/>
    </source>
</evidence>
<accession>A0A8T0EP50</accession>
<proteinExistence type="predicted"/>
<dbReference type="EMBL" id="JABXBU010002072">
    <property type="protein sequence ID" value="KAF8777044.1"/>
    <property type="molecule type" value="Genomic_DNA"/>
</dbReference>
<dbReference type="AlphaFoldDB" id="A0A8T0EP50"/>
<organism evidence="1 2">
    <name type="scientific">Argiope bruennichi</name>
    <name type="common">Wasp spider</name>
    <name type="synonym">Aranea bruennichi</name>
    <dbReference type="NCBI Taxonomy" id="94029"/>
    <lineage>
        <taxon>Eukaryota</taxon>
        <taxon>Metazoa</taxon>
        <taxon>Ecdysozoa</taxon>
        <taxon>Arthropoda</taxon>
        <taxon>Chelicerata</taxon>
        <taxon>Arachnida</taxon>
        <taxon>Araneae</taxon>
        <taxon>Araneomorphae</taxon>
        <taxon>Entelegynae</taxon>
        <taxon>Araneoidea</taxon>
        <taxon>Araneidae</taxon>
        <taxon>Argiope</taxon>
    </lineage>
</organism>
<evidence type="ECO:0000313" key="2">
    <source>
        <dbReference type="Proteomes" id="UP000807504"/>
    </source>
</evidence>
<name>A0A8T0EP50_ARGBR</name>
<keyword evidence="2" id="KW-1185">Reference proteome</keyword>
<reference evidence="1" key="2">
    <citation type="submission" date="2020-06" db="EMBL/GenBank/DDBJ databases">
        <authorList>
            <person name="Sheffer M."/>
        </authorList>
    </citation>
    <scope>NUCLEOTIDE SEQUENCE</scope>
</reference>
<protein>
    <submittedName>
        <fullName evidence="1">Uncharacterized protein</fullName>
    </submittedName>
</protein>